<dbReference type="SUPFAM" id="SSF47113">
    <property type="entry name" value="Histone-fold"/>
    <property type="match status" value="1"/>
</dbReference>
<dbReference type="GO" id="GO:0003713">
    <property type="term" value="F:transcription coactivator activity"/>
    <property type="evidence" value="ECO:0007669"/>
    <property type="project" value="TreeGrafter"/>
</dbReference>
<keyword evidence="3" id="KW-0805">Transcription regulation</keyword>
<evidence type="ECO:0000256" key="1">
    <source>
        <dbReference type="ARBA" id="ARBA00004123"/>
    </source>
</evidence>
<dbReference type="Pfam" id="PF02291">
    <property type="entry name" value="TFIID-31kDa"/>
    <property type="match status" value="1"/>
</dbReference>
<evidence type="ECO:0000256" key="3">
    <source>
        <dbReference type="ARBA" id="ARBA00023015"/>
    </source>
</evidence>
<name>A0A7S1I293_9EUGL</name>
<accession>A0A7S1I293</accession>
<evidence type="ECO:0000313" key="7">
    <source>
        <dbReference type="EMBL" id="CAD8998555.1"/>
    </source>
</evidence>
<proteinExistence type="inferred from homology"/>
<comment type="similarity">
    <text evidence="2">Belongs to the TAF9 family.</text>
</comment>
<dbReference type="AlphaFoldDB" id="A0A7S1I293"/>
<gene>
    <name evidence="7" type="ORF">EGYM00392_LOCUS9625</name>
</gene>
<dbReference type="InterPro" id="IPR009072">
    <property type="entry name" value="Histone-fold"/>
</dbReference>
<dbReference type="GO" id="GO:0051123">
    <property type="term" value="P:RNA polymerase II preinitiation complex assembly"/>
    <property type="evidence" value="ECO:0007669"/>
    <property type="project" value="TreeGrafter"/>
</dbReference>
<dbReference type="InterPro" id="IPR003162">
    <property type="entry name" value="TFIID-31"/>
</dbReference>
<evidence type="ECO:0000256" key="6">
    <source>
        <dbReference type="SAM" id="MobiDB-lite"/>
    </source>
</evidence>
<dbReference type="CDD" id="cd07979">
    <property type="entry name" value="HFD_TAF9"/>
    <property type="match status" value="1"/>
</dbReference>
<comment type="subcellular location">
    <subcellularLocation>
        <location evidence="1">Nucleus</location>
    </subcellularLocation>
</comment>
<evidence type="ECO:0000256" key="4">
    <source>
        <dbReference type="ARBA" id="ARBA00023163"/>
    </source>
</evidence>
<protein>
    <recommendedName>
        <fullName evidence="8">Transcription initiation factor TFIID subunit 9</fullName>
    </recommendedName>
</protein>
<dbReference type="GO" id="GO:0046982">
    <property type="term" value="F:protein heterodimerization activity"/>
    <property type="evidence" value="ECO:0007669"/>
    <property type="project" value="InterPro"/>
</dbReference>
<dbReference type="GO" id="GO:0016251">
    <property type="term" value="F:RNA polymerase II general transcription initiation factor activity"/>
    <property type="evidence" value="ECO:0007669"/>
    <property type="project" value="TreeGrafter"/>
</dbReference>
<keyword evidence="5" id="KW-0539">Nucleus</keyword>
<dbReference type="GO" id="GO:0000124">
    <property type="term" value="C:SAGA complex"/>
    <property type="evidence" value="ECO:0007669"/>
    <property type="project" value="TreeGrafter"/>
</dbReference>
<dbReference type="GO" id="GO:0005669">
    <property type="term" value="C:transcription factor TFIID complex"/>
    <property type="evidence" value="ECO:0007669"/>
    <property type="project" value="TreeGrafter"/>
</dbReference>
<dbReference type="InterPro" id="IPR051431">
    <property type="entry name" value="TFIID_subunit_9"/>
</dbReference>
<keyword evidence="4" id="KW-0804">Transcription</keyword>
<dbReference type="EMBL" id="HBGA01025959">
    <property type="protein sequence ID" value="CAD8998555.1"/>
    <property type="molecule type" value="Transcribed_RNA"/>
</dbReference>
<evidence type="ECO:0000256" key="2">
    <source>
        <dbReference type="ARBA" id="ARBA00007646"/>
    </source>
</evidence>
<reference evidence="7" key="1">
    <citation type="submission" date="2021-01" db="EMBL/GenBank/DDBJ databases">
        <authorList>
            <person name="Corre E."/>
            <person name="Pelletier E."/>
            <person name="Niang G."/>
            <person name="Scheremetjew M."/>
            <person name="Finn R."/>
            <person name="Kale V."/>
            <person name="Holt S."/>
            <person name="Cochrane G."/>
            <person name="Meng A."/>
            <person name="Brown T."/>
            <person name="Cohen L."/>
        </authorList>
    </citation>
    <scope>NUCLEOTIDE SEQUENCE</scope>
    <source>
        <strain evidence="7">NIES-381</strain>
    </source>
</reference>
<evidence type="ECO:0000256" key="5">
    <source>
        <dbReference type="ARBA" id="ARBA00023242"/>
    </source>
</evidence>
<evidence type="ECO:0008006" key="8">
    <source>
        <dbReference type="Google" id="ProtNLM"/>
    </source>
</evidence>
<organism evidence="7">
    <name type="scientific">Eutreptiella gymnastica</name>
    <dbReference type="NCBI Taxonomy" id="73025"/>
    <lineage>
        <taxon>Eukaryota</taxon>
        <taxon>Discoba</taxon>
        <taxon>Euglenozoa</taxon>
        <taxon>Euglenida</taxon>
        <taxon>Spirocuta</taxon>
        <taxon>Euglenophyceae</taxon>
        <taxon>Eutreptiales</taxon>
        <taxon>Eutreptiaceae</taxon>
        <taxon>Eutreptiella</taxon>
    </lineage>
</organism>
<feature type="region of interest" description="Disordered" evidence="6">
    <location>
        <begin position="132"/>
        <end position="173"/>
    </location>
</feature>
<dbReference type="PANTHER" id="PTHR48068">
    <property type="entry name" value="TAF9 RNA POLYMERASE II, TATA BOX-BINDING PROTEIN (TBP)-ASSOCIATED FACTOR"/>
    <property type="match status" value="1"/>
</dbReference>
<dbReference type="PANTHER" id="PTHR48068:SF4">
    <property type="entry name" value="TATA-BOX BINDING PROTEIN ASSOCIATED FACTOR 9"/>
    <property type="match status" value="1"/>
</dbReference>
<sequence>MSGPTEGALIDETLQSMGITSYDPRVVQQLMEFKHRWCTDILTESVVFAEHAGRTELTVDDVKLATQAKVDYSFTPPRPLESLLKLAAAVNRVTLPEVPDVVQAADRGSCVVLPSQAAFSKSNYQCLKRPTPDTGLSPREPAHCSARTISTPTALATAPVEQKQAPKPGNVFD</sequence>
<dbReference type="Gene3D" id="1.10.20.10">
    <property type="entry name" value="Histone, subunit A"/>
    <property type="match status" value="1"/>
</dbReference>